<dbReference type="InterPro" id="IPR001387">
    <property type="entry name" value="Cro/C1-type_HTH"/>
</dbReference>
<evidence type="ECO:0000313" key="2">
    <source>
        <dbReference type="Proteomes" id="UP001183420"/>
    </source>
</evidence>
<reference evidence="2" key="1">
    <citation type="submission" date="2023-07" db="EMBL/GenBank/DDBJ databases">
        <title>30 novel species of actinomycetes from the DSMZ collection.</title>
        <authorList>
            <person name="Nouioui I."/>
        </authorList>
    </citation>
    <scope>NUCLEOTIDE SEQUENCE [LARGE SCALE GENOMIC DNA]</scope>
    <source>
        <strain evidence="2">DSM 44918</strain>
    </source>
</reference>
<protein>
    <submittedName>
        <fullName evidence="1">Helix-turn-helix transcriptional regulator</fullName>
    </submittedName>
</protein>
<name>A0ABU2LLV1_9ACTN</name>
<dbReference type="SUPFAM" id="SSF47413">
    <property type="entry name" value="lambda repressor-like DNA-binding domains"/>
    <property type="match status" value="1"/>
</dbReference>
<proteinExistence type="predicted"/>
<dbReference type="Proteomes" id="UP001183420">
    <property type="component" value="Unassembled WGS sequence"/>
</dbReference>
<keyword evidence="2" id="KW-1185">Reference proteome</keyword>
<dbReference type="RefSeq" id="WP_311597319.1">
    <property type="nucleotide sequence ID" value="NZ_JAVREM010000007.1"/>
</dbReference>
<dbReference type="Pfam" id="PF13560">
    <property type="entry name" value="HTH_31"/>
    <property type="match status" value="1"/>
</dbReference>
<dbReference type="EMBL" id="JAVREM010000007">
    <property type="protein sequence ID" value="MDT0318561.1"/>
    <property type="molecule type" value="Genomic_DNA"/>
</dbReference>
<dbReference type="CDD" id="cd00093">
    <property type="entry name" value="HTH_XRE"/>
    <property type="match status" value="1"/>
</dbReference>
<evidence type="ECO:0000313" key="1">
    <source>
        <dbReference type="EMBL" id="MDT0318561.1"/>
    </source>
</evidence>
<comment type="caution">
    <text evidence="1">The sequence shown here is derived from an EMBL/GenBank/DDBJ whole genome shotgun (WGS) entry which is preliminary data.</text>
</comment>
<dbReference type="Gene3D" id="1.10.260.40">
    <property type="entry name" value="lambda repressor-like DNA-binding domains"/>
    <property type="match status" value="1"/>
</dbReference>
<sequence>MPRSHGDAAPASYLAHGRWPDGRLRADAPISAVYAQAFARRLREVIDERGLNPFAVERVTGVNRRTIERTLKGQVLPDFGAIARLEAALDVDLWPGRQREDADEGAEERSQAL</sequence>
<gene>
    <name evidence="1" type="ORF">RNC47_09460</name>
</gene>
<dbReference type="InterPro" id="IPR010982">
    <property type="entry name" value="Lambda_DNA-bd_dom_sf"/>
</dbReference>
<organism evidence="1 2">
    <name type="scientific">Streptomyces millisiae</name>
    <dbReference type="NCBI Taxonomy" id="3075542"/>
    <lineage>
        <taxon>Bacteria</taxon>
        <taxon>Bacillati</taxon>
        <taxon>Actinomycetota</taxon>
        <taxon>Actinomycetes</taxon>
        <taxon>Kitasatosporales</taxon>
        <taxon>Streptomycetaceae</taxon>
        <taxon>Streptomyces</taxon>
    </lineage>
</organism>
<accession>A0ABU2LLV1</accession>